<comment type="caution">
    <text evidence="2">The sequence shown here is derived from an EMBL/GenBank/DDBJ whole genome shotgun (WGS) entry which is preliminary data.</text>
</comment>
<dbReference type="Proteomes" id="UP000736335">
    <property type="component" value="Unassembled WGS sequence"/>
</dbReference>
<sequence>MEASNHLPSPPSTSHREEKENRRIFAQMPRVSWSQENRIHPLSPSLSLTNLRPSASYEIPVKSILRKSSSFPFTDLQKEVEREVTPEPDTPLFNSDYLSGPISRIIAIDACLRDLIQAYNILAARIRTAVLGEAEFDSTLPLFDPLRANQDLFADAVVRDLGRVMVDPSLSKENRPEVSLPSPRPSPSRKRHGMNEDEVRYARDLATATHSVVKLLAQLFSSPQLCQLFSDDNLDSMLTALLAIPMAENLPTPNARKTYALTIWFVQVQRLPASVLLPAKDRIAYSLRRGIEGELGKEGKKGSVSDGLKAVHDLCLYQPDIFVPTFVDLLPSVLCSLLAVTLPLRVQACHALGGFVNGLLSLPRSIVHTRVSETVATYLLAPTTPKKSGSESDIVRTLRTLLGIQEPTHPAHGPVWALVVSGCFAVLLGPRAYADQQIYRIFHAQCNQIMRHKKSAIRAMGCLLWRCFAWVYVQPPLMPDPSETEEDEEEEVETLCHPDGVWSTKCRAEWFSILQAVLEMRTGVSTIVCLLSSSHYDSQESVHSVLQLLGNMVRKGGAVCGEAVQVVQRLVSTDLPAAQREDSDLISTLPTAFLDAYPGPLNADFQNLSAAVKPIMDDCVTVDSVRPLNSGELVYDSVFKGLVALWRDGLRAVIIERDMDPPSEVLHIWDRLLRIRFGQVEELEADTNAFIHQLSGLLLDILVDKEIAPSPKEEADGLPSPSSSPISKPVVPLRSDAALRIFLMRHLWRIIRDVLPLELLQGICVPMLSHLKEHYTALIPSLPGCPPGDEDALEQWGRLSAELLMGCHVGSVTTFMGATKIFKYDLKKVKRWLSHMRGVAWRRYAEKWMDMAEDWDEAISVLLLPITAGNEPWTFSREDIGVWERLFTYTLDKAMDNGAEPGFVLEEIAATVLEHHRSTWTSATRIVDLIVSKLGPASLNETSALKLANLTLTSAYSATPDTIITTWLIRSVTRVVEESSASLAPYVLDQIQDGLSLWFADEGSVFSVEEYEFDVLMSYQSILFVIQGLPRQCETIDRFSTIIGAPFKVKARRSGVIVDAFTEFWGSTYVDVSEPEDGWPAPIKAALEASRQGDDTLSTNQEHEAIEHDIRRDQHTQETISEWSRGEVKLDKAAGITIVEHTIQPSAGDATAICESPSTPRKERRTHVSTPPRRQRTCSSPKTLRVLGSEPRSPLTERRRRNGLPASYYTSPTPKVSDKENVSPKPLQDMFASVLGKRKMEPAIEDSTSYVKRKIDSSRSVKTARAAGDSSVVARDGLVEEAGDDSVVSTPSKKRKNEVFVGVVVPTVKEVMLRRRHSAPLKEVADSQPTGRPTSCTSATSLRKSRSSTRMNVDDHRNREDLEVSPRKKIRTVRSGEPMPPMADFPVVGSDDSIVTVDPSVTRVQLSSDDDPIKLGRYTPRVLVSPALNVRRLNEERWDEGDVGGSDDSVEPNSPTKDVIERRKKMGWPTRARAAAGGRGGLIS</sequence>
<organism evidence="2 3">
    <name type="scientific">Thelephora terrestris</name>
    <dbReference type="NCBI Taxonomy" id="56493"/>
    <lineage>
        <taxon>Eukaryota</taxon>
        <taxon>Fungi</taxon>
        <taxon>Dikarya</taxon>
        <taxon>Basidiomycota</taxon>
        <taxon>Agaricomycotina</taxon>
        <taxon>Agaricomycetes</taxon>
        <taxon>Thelephorales</taxon>
        <taxon>Thelephoraceae</taxon>
        <taxon>Thelephora</taxon>
    </lineage>
</organism>
<proteinExistence type="predicted"/>
<feature type="region of interest" description="Disordered" evidence="1">
    <location>
        <begin position="1438"/>
        <end position="1484"/>
    </location>
</feature>
<feature type="compositionally biased region" description="Polar residues" evidence="1">
    <location>
        <begin position="1327"/>
        <end position="1342"/>
    </location>
</feature>
<protein>
    <recommendedName>
        <fullName evidence="4">Telomere-associated protein Rif1 N-terminal domain-containing protein</fullName>
    </recommendedName>
</protein>
<feature type="region of interest" description="Disordered" evidence="1">
    <location>
        <begin position="172"/>
        <end position="194"/>
    </location>
</feature>
<evidence type="ECO:0008006" key="4">
    <source>
        <dbReference type="Google" id="ProtNLM"/>
    </source>
</evidence>
<evidence type="ECO:0000256" key="1">
    <source>
        <dbReference type="SAM" id="MobiDB-lite"/>
    </source>
</evidence>
<dbReference type="OrthoDB" id="2591260at2759"/>
<name>A0A9P6L5J0_9AGAM</name>
<reference evidence="2" key="1">
    <citation type="journal article" date="2020" name="Nat. Commun.">
        <title>Large-scale genome sequencing of mycorrhizal fungi provides insights into the early evolution of symbiotic traits.</title>
        <authorList>
            <person name="Miyauchi S."/>
            <person name="Kiss E."/>
            <person name="Kuo A."/>
            <person name="Drula E."/>
            <person name="Kohler A."/>
            <person name="Sanchez-Garcia M."/>
            <person name="Morin E."/>
            <person name="Andreopoulos B."/>
            <person name="Barry K.W."/>
            <person name="Bonito G."/>
            <person name="Buee M."/>
            <person name="Carver A."/>
            <person name="Chen C."/>
            <person name="Cichocki N."/>
            <person name="Clum A."/>
            <person name="Culley D."/>
            <person name="Crous P.W."/>
            <person name="Fauchery L."/>
            <person name="Girlanda M."/>
            <person name="Hayes R.D."/>
            <person name="Keri Z."/>
            <person name="LaButti K."/>
            <person name="Lipzen A."/>
            <person name="Lombard V."/>
            <person name="Magnuson J."/>
            <person name="Maillard F."/>
            <person name="Murat C."/>
            <person name="Nolan M."/>
            <person name="Ohm R.A."/>
            <person name="Pangilinan J."/>
            <person name="Pereira M.F."/>
            <person name="Perotto S."/>
            <person name="Peter M."/>
            <person name="Pfister S."/>
            <person name="Riley R."/>
            <person name="Sitrit Y."/>
            <person name="Stielow J.B."/>
            <person name="Szollosi G."/>
            <person name="Zifcakova L."/>
            <person name="Stursova M."/>
            <person name="Spatafora J.W."/>
            <person name="Tedersoo L."/>
            <person name="Vaario L.M."/>
            <person name="Yamada A."/>
            <person name="Yan M."/>
            <person name="Wang P."/>
            <person name="Xu J."/>
            <person name="Bruns T."/>
            <person name="Baldrian P."/>
            <person name="Vilgalys R."/>
            <person name="Dunand C."/>
            <person name="Henrissat B."/>
            <person name="Grigoriev I.V."/>
            <person name="Hibbett D."/>
            <person name="Nagy L.G."/>
            <person name="Martin F.M."/>
        </authorList>
    </citation>
    <scope>NUCLEOTIDE SEQUENCE</scope>
    <source>
        <strain evidence="2">UH-Tt-Lm1</strain>
    </source>
</reference>
<feature type="region of interest" description="Disordered" evidence="1">
    <location>
        <begin position="1"/>
        <end position="22"/>
    </location>
</feature>
<accession>A0A9P6L5J0</accession>
<feature type="compositionally biased region" description="Basic and acidic residues" evidence="1">
    <location>
        <begin position="1352"/>
        <end position="1361"/>
    </location>
</feature>
<dbReference type="EMBL" id="WIUZ02000010">
    <property type="protein sequence ID" value="KAF9783541.1"/>
    <property type="molecule type" value="Genomic_DNA"/>
</dbReference>
<evidence type="ECO:0000313" key="2">
    <source>
        <dbReference type="EMBL" id="KAF9783541.1"/>
    </source>
</evidence>
<keyword evidence="3" id="KW-1185">Reference proteome</keyword>
<gene>
    <name evidence="2" type="ORF">BJ322DRAFT_1071626</name>
</gene>
<evidence type="ECO:0000313" key="3">
    <source>
        <dbReference type="Proteomes" id="UP000736335"/>
    </source>
</evidence>
<feature type="region of interest" description="Disordered" evidence="1">
    <location>
        <begin position="1319"/>
        <end position="1361"/>
    </location>
</feature>
<reference evidence="2" key="2">
    <citation type="submission" date="2020-11" db="EMBL/GenBank/DDBJ databases">
        <authorList>
            <consortium name="DOE Joint Genome Institute"/>
            <person name="Kuo A."/>
            <person name="Miyauchi S."/>
            <person name="Kiss E."/>
            <person name="Drula E."/>
            <person name="Kohler A."/>
            <person name="Sanchez-Garcia M."/>
            <person name="Andreopoulos B."/>
            <person name="Barry K.W."/>
            <person name="Bonito G."/>
            <person name="Buee M."/>
            <person name="Carver A."/>
            <person name="Chen C."/>
            <person name="Cichocki N."/>
            <person name="Clum A."/>
            <person name="Culley D."/>
            <person name="Crous P.W."/>
            <person name="Fauchery L."/>
            <person name="Girlanda M."/>
            <person name="Hayes R."/>
            <person name="Keri Z."/>
            <person name="Labutti K."/>
            <person name="Lipzen A."/>
            <person name="Lombard V."/>
            <person name="Magnuson J."/>
            <person name="Maillard F."/>
            <person name="Morin E."/>
            <person name="Murat C."/>
            <person name="Nolan M."/>
            <person name="Ohm R."/>
            <person name="Pangilinan J."/>
            <person name="Pereira M."/>
            <person name="Perotto S."/>
            <person name="Peter M."/>
            <person name="Riley R."/>
            <person name="Sitrit Y."/>
            <person name="Stielow B."/>
            <person name="Szollosi G."/>
            <person name="Zifcakova L."/>
            <person name="Stursova M."/>
            <person name="Spatafora J.W."/>
            <person name="Tedersoo L."/>
            <person name="Vaario L.-M."/>
            <person name="Yamada A."/>
            <person name="Yan M."/>
            <person name="Wang P."/>
            <person name="Xu J."/>
            <person name="Bruns T."/>
            <person name="Baldrian P."/>
            <person name="Vilgalys R."/>
            <person name="Henrissat B."/>
            <person name="Grigoriev I.V."/>
            <person name="Hibbett D."/>
            <person name="Nagy L.G."/>
            <person name="Martin F.M."/>
        </authorList>
    </citation>
    <scope>NUCLEOTIDE SEQUENCE</scope>
    <source>
        <strain evidence="2">UH-Tt-Lm1</strain>
    </source>
</reference>
<feature type="region of interest" description="Disordered" evidence="1">
    <location>
        <begin position="1149"/>
        <end position="1224"/>
    </location>
</feature>